<dbReference type="GO" id="GO:0016887">
    <property type="term" value="F:ATP hydrolysis activity"/>
    <property type="evidence" value="ECO:0007669"/>
    <property type="project" value="InterPro"/>
</dbReference>
<dbReference type="InterPro" id="IPR027417">
    <property type="entry name" value="P-loop_NTPase"/>
</dbReference>
<evidence type="ECO:0000259" key="11">
    <source>
        <dbReference type="PROSITE" id="PS50893"/>
    </source>
</evidence>
<dbReference type="InterPro" id="IPR003593">
    <property type="entry name" value="AAA+_ATPase"/>
</dbReference>
<protein>
    <submittedName>
        <fullName evidence="13">ATP-binding cassette, subfamily B</fullName>
    </submittedName>
</protein>
<keyword evidence="4 10" id="KW-0812">Transmembrane</keyword>
<feature type="transmembrane region" description="Helical" evidence="10">
    <location>
        <begin position="55"/>
        <end position="76"/>
    </location>
</feature>
<dbReference type="InterPro" id="IPR039421">
    <property type="entry name" value="Type_1_exporter"/>
</dbReference>
<keyword evidence="6 13" id="KW-0067">ATP-binding</keyword>
<feature type="region of interest" description="Disordered" evidence="9">
    <location>
        <begin position="580"/>
        <end position="607"/>
    </location>
</feature>
<dbReference type="InterPro" id="IPR003439">
    <property type="entry name" value="ABC_transporter-like_ATP-bd"/>
</dbReference>
<dbReference type="Pfam" id="PF00664">
    <property type="entry name" value="ABC_membrane"/>
    <property type="match status" value="1"/>
</dbReference>
<dbReference type="GO" id="GO:0005524">
    <property type="term" value="F:ATP binding"/>
    <property type="evidence" value="ECO:0007669"/>
    <property type="project" value="UniProtKB-KW"/>
</dbReference>
<keyword evidence="3" id="KW-1003">Cell membrane</keyword>
<dbReference type="Gene3D" id="1.20.1560.10">
    <property type="entry name" value="ABC transporter type 1, transmembrane domain"/>
    <property type="match status" value="1"/>
</dbReference>
<dbReference type="SMART" id="SM00382">
    <property type="entry name" value="AAA"/>
    <property type="match status" value="1"/>
</dbReference>
<evidence type="ECO:0000259" key="12">
    <source>
        <dbReference type="PROSITE" id="PS50929"/>
    </source>
</evidence>
<comment type="subcellular location">
    <subcellularLocation>
        <location evidence="1">Cell membrane</location>
        <topology evidence="1">Multi-pass membrane protein</topology>
    </subcellularLocation>
</comment>
<dbReference type="PANTHER" id="PTHR43394:SF1">
    <property type="entry name" value="ATP-BINDING CASSETTE SUB-FAMILY B MEMBER 10, MITOCHONDRIAL"/>
    <property type="match status" value="1"/>
</dbReference>
<dbReference type="EMBL" id="FTOR01000006">
    <property type="protein sequence ID" value="SIT24348.1"/>
    <property type="molecule type" value="Genomic_DNA"/>
</dbReference>
<dbReference type="SUPFAM" id="SSF52540">
    <property type="entry name" value="P-loop containing nucleoside triphosphate hydrolases"/>
    <property type="match status" value="1"/>
</dbReference>
<reference evidence="14" key="1">
    <citation type="submission" date="2017-01" db="EMBL/GenBank/DDBJ databases">
        <authorList>
            <person name="Varghese N."/>
            <person name="Submissions S."/>
        </authorList>
    </citation>
    <scope>NUCLEOTIDE SEQUENCE [LARGE SCALE GENOMIC DNA]</scope>
    <source>
        <strain evidence="14">DSM 21054</strain>
    </source>
</reference>
<accession>A0A173MF27</accession>
<dbReference type="OrthoDB" id="1522160at2"/>
<feature type="transmembrane region" description="Helical" evidence="10">
    <location>
        <begin position="162"/>
        <end position="180"/>
    </location>
</feature>
<dbReference type="Proteomes" id="UP000186917">
    <property type="component" value="Unassembled WGS sequence"/>
</dbReference>
<dbReference type="CDD" id="cd07346">
    <property type="entry name" value="ABC_6TM_exporters"/>
    <property type="match status" value="1"/>
</dbReference>
<dbReference type="GO" id="GO:0015421">
    <property type="term" value="F:ABC-type oligopeptide transporter activity"/>
    <property type="evidence" value="ECO:0007669"/>
    <property type="project" value="TreeGrafter"/>
</dbReference>
<evidence type="ECO:0000313" key="14">
    <source>
        <dbReference type="Proteomes" id="UP000186917"/>
    </source>
</evidence>
<proteinExistence type="predicted"/>
<dbReference type="KEGG" id="fln:FLA_2053"/>
<evidence type="ECO:0000256" key="1">
    <source>
        <dbReference type="ARBA" id="ARBA00004651"/>
    </source>
</evidence>
<dbReference type="STRING" id="477680.SAMN05421788_106109"/>
<dbReference type="InterPro" id="IPR011527">
    <property type="entry name" value="ABC1_TM_dom"/>
</dbReference>
<dbReference type="PROSITE" id="PS00211">
    <property type="entry name" value="ABC_TRANSPORTER_1"/>
    <property type="match status" value="1"/>
</dbReference>
<evidence type="ECO:0000256" key="7">
    <source>
        <dbReference type="ARBA" id="ARBA00022989"/>
    </source>
</evidence>
<feature type="domain" description="ABC transmembrane type-1" evidence="12">
    <location>
        <begin position="16"/>
        <end position="305"/>
    </location>
</feature>
<evidence type="ECO:0000256" key="5">
    <source>
        <dbReference type="ARBA" id="ARBA00022741"/>
    </source>
</evidence>
<keyword evidence="5" id="KW-0547">Nucleotide-binding</keyword>
<keyword evidence="8 10" id="KW-0472">Membrane</keyword>
<organism evidence="13 14">
    <name type="scientific">Filimonas lacunae</name>
    <dbReference type="NCBI Taxonomy" id="477680"/>
    <lineage>
        <taxon>Bacteria</taxon>
        <taxon>Pseudomonadati</taxon>
        <taxon>Bacteroidota</taxon>
        <taxon>Chitinophagia</taxon>
        <taxon>Chitinophagales</taxon>
        <taxon>Chitinophagaceae</taxon>
        <taxon>Filimonas</taxon>
    </lineage>
</organism>
<evidence type="ECO:0000256" key="3">
    <source>
        <dbReference type="ARBA" id="ARBA00022475"/>
    </source>
</evidence>
<dbReference type="PANTHER" id="PTHR43394">
    <property type="entry name" value="ATP-DEPENDENT PERMEASE MDL1, MITOCHONDRIAL"/>
    <property type="match status" value="1"/>
</dbReference>
<keyword evidence="2" id="KW-0813">Transport</keyword>
<evidence type="ECO:0000256" key="10">
    <source>
        <dbReference type="SAM" id="Phobius"/>
    </source>
</evidence>
<evidence type="ECO:0000313" key="13">
    <source>
        <dbReference type="EMBL" id="SIT24348.1"/>
    </source>
</evidence>
<dbReference type="SUPFAM" id="SSF90123">
    <property type="entry name" value="ABC transporter transmembrane region"/>
    <property type="match status" value="1"/>
</dbReference>
<evidence type="ECO:0000256" key="6">
    <source>
        <dbReference type="ARBA" id="ARBA00022840"/>
    </source>
</evidence>
<dbReference type="PROSITE" id="PS50929">
    <property type="entry name" value="ABC_TM1F"/>
    <property type="match status" value="1"/>
</dbReference>
<dbReference type="AlphaFoldDB" id="A0A173MF27"/>
<sequence>MRILWTYLKPHRWLVVLSLLLAGISQVLTMVDPVIFGKIIDNYAHNVNGKTPQELVQGVLGWMGIAIGIALLARLAKSIQEYTMRLVVQKFGMQVFNDGLKQTLRLTFQEYEDQRSGETLALLQKVRTDTEKFINALINILFTSIVGMAFLIWYAITKHWALIPIFIIGIIVLGGLTGLLSKRMKTVQRSINRETLQLSGAITESLRNIELVKSLGLTYPEIKRLRLFTQKIFDLEMQKTRQVRTLSFLQGTTLNVLRQSILFALLWLIFHNVLSTGELIAMQFITTSIFGPLQDLGNIILQYREAEASLQLFDKLMKQPVEQKPEEPVEIGPLEVLRFNNVVFRHKTAMQNAIDDISFEVKTGETIAFVGPSGSGKSTLVKLLVGLYKPVSGGIYFNEVSSADIRFNPLRRQIGFVTQDTQLFAGTIKDNLLFVKPDATDEEVLAALHKASCDALLARSANGIYTRLGEGGLKLSGGERQRISIARALIRNPRLLIFDEATSALDSLTEEVISDTIRTISERREQITLLIAHRLSTIMHADRIIVLEKGSIAETGTHQELVEKKGLYYAMWRQQIGERRPLLTGSPEMNNNSKSDSDSGLGYNAME</sequence>
<evidence type="ECO:0000256" key="8">
    <source>
        <dbReference type="ARBA" id="ARBA00023136"/>
    </source>
</evidence>
<feature type="domain" description="ABC transporter" evidence="11">
    <location>
        <begin position="337"/>
        <end position="574"/>
    </location>
</feature>
<dbReference type="GO" id="GO:0005886">
    <property type="term" value="C:plasma membrane"/>
    <property type="evidence" value="ECO:0007669"/>
    <property type="project" value="UniProtKB-SubCell"/>
</dbReference>
<feature type="transmembrane region" description="Helical" evidence="10">
    <location>
        <begin position="133"/>
        <end position="156"/>
    </location>
</feature>
<dbReference type="RefSeq" id="WP_084206332.1">
    <property type="nucleotide sequence ID" value="NZ_AP017422.1"/>
</dbReference>
<name>A0A173MF27_9BACT</name>
<evidence type="ECO:0000256" key="4">
    <source>
        <dbReference type="ARBA" id="ARBA00022692"/>
    </source>
</evidence>
<gene>
    <name evidence="13" type="ORF">SAMN05421788_106109</name>
</gene>
<keyword evidence="7 10" id="KW-1133">Transmembrane helix</keyword>
<dbReference type="Pfam" id="PF00005">
    <property type="entry name" value="ABC_tran"/>
    <property type="match status" value="1"/>
</dbReference>
<dbReference type="Gene3D" id="3.40.50.300">
    <property type="entry name" value="P-loop containing nucleotide triphosphate hydrolases"/>
    <property type="match status" value="1"/>
</dbReference>
<dbReference type="FunFam" id="3.40.50.300:FF:000299">
    <property type="entry name" value="ABC transporter ATP-binding protein/permease"/>
    <property type="match status" value="1"/>
</dbReference>
<dbReference type="InterPro" id="IPR036640">
    <property type="entry name" value="ABC1_TM_sf"/>
</dbReference>
<evidence type="ECO:0000256" key="9">
    <source>
        <dbReference type="SAM" id="MobiDB-lite"/>
    </source>
</evidence>
<dbReference type="InterPro" id="IPR017871">
    <property type="entry name" value="ABC_transporter-like_CS"/>
</dbReference>
<dbReference type="PROSITE" id="PS50893">
    <property type="entry name" value="ABC_TRANSPORTER_2"/>
    <property type="match status" value="1"/>
</dbReference>
<keyword evidence="14" id="KW-1185">Reference proteome</keyword>
<evidence type="ECO:0000256" key="2">
    <source>
        <dbReference type="ARBA" id="ARBA00022448"/>
    </source>
</evidence>